<dbReference type="Pfam" id="PF03807">
    <property type="entry name" value="F420_oxidored"/>
    <property type="match status" value="1"/>
</dbReference>
<dbReference type="PANTHER" id="PTHR14239">
    <property type="entry name" value="DUDULIN-RELATED"/>
    <property type="match status" value="1"/>
</dbReference>
<dbReference type="InterPro" id="IPR051267">
    <property type="entry name" value="STEAP_metalloreductase"/>
</dbReference>
<dbReference type="PANTHER" id="PTHR14239:SF10">
    <property type="entry name" value="REDUCTASE"/>
    <property type="match status" value="1"/>
</dbReference>
<sequence length="209" mass="21441">MSTITIIGAGNMATAIGGRAARAGHTVEVVARDRAKAEAAAEQIGGDVTVGTYAEPPRGDLVFLAVLHAGAAEVVRAYGDALAGKVVVETTNPFDADGTGVVTTPGHSVTQALAEAVPEDTQVLKAFNTVFRDVLAETPGLDVLFAGGDEEGRARFAEFLRSVDLRPRDAGGLEATHALEWAAIVLMGLARHGAGWDVALSAGGARVRS</sequence>
<evidence type="ECO:0000256" key="1">
    <source>
        <dbReference type="ARBA" id="ARBA00023002"/>
    </source>
</evidence>
<dbReference type="Gene3D" id="3.40.50.720">
    <property type="entry name" value="NAD(P)-binding Rossmann-like Domain"/>
    <property type="match status" value="1"/>
</dbReference>
<keyword evidence="4" id="KW-1185">Reference proteome</keyword>
<accession>A0A6G6WAX6</accession>
<organism evidence="3 4">
    <name type="scientific">Nocardioides anomalus</name>
    <dbReference type="NCBI Taxonomy" id="2712223"/>
    <lineage>
        <taxon>Bacteria</taxon>
        <taxon>Bacillati</taxon>
        <taxon>Actinomycetota</taxon>
        <taxon>Actinomycetes</taxon>
        <taxon>Propionibacteriales</taxon>
        <taxon>Nocardioidaceae</taxon>
        <taxon>Nocardioides</taxon>
    </lineage>
</organism>
<dbReference type="KEGG" id="nano:G5V58_05560"/>
<keyword evidence="1" id="KW-0560">Oxidoreductase</keyword>
<reference evidence="3 4" key="1">
    <citation type="submission" date="2020-02" db="EMBL/GenBank/DDBJ databases">
        <title>Full genome sequence of Nocardioides sp. R-3366.</title>
        <authorList>
            <person name="Im W.-T."/>
        </authorList>
    </citation>
    <scope>NUCLEOTIDE SEQUENCE [LARGE SCALE GENOMIC DNA]</scope>
    <source>
        <strain evidence="3 4">R-3366</strain>
    </source>
</reference>
<evidence type="ECO:0000313" key="4">
    <source>
        <dbReference type="Proteomes" id="UP000502996"/>
    </source>
</evidence>
<evidence type="ECO:0000313" key="3">
    <source>
        <dbReference type="EMBL" id="QIG42303.1"/>
    </source>
</evidence>
<dbReference type="InterPro" id="IPR028939">
    <property type="entry name" value="P5C_Rdtase_cat_N"/>
</dbReference>
<name>A0A6G6WAX6_9ACTN</name>
<dbReference type="GO" id="GO:0016491">
    <property type="term" value="F:oxidoreductase activity"/>
    <property type="evidence" value="ECO:0007669"/>
    <property type="project" value="UniProtKB-KW"/>
</dbReference>
<dbReference type="EMBL" id="CP049257">
    <property type="protein sequence ID" value="QIG42303.1"/>
    <property type="molecule type" value="Genomic_DNA"/>
</dbReference>
<dbReference type="InterPro" id="IPR036291">
    <property type="entry name" value="NAD(P)-bd_dom_sf"/>
</dbReference>
<dbReference type="Proteomes" id="UP000502996">
    <property type="component" value="Chromosome"/>
</dbReference>
<gene>
    <name evidence="3" type="ORF">G5V58_05560</name>
</gene>
<feature type="domain" description="Pyrroline-5-carboxylate reductase catalytic N-terminal" evidence="2">
    <location>
        <begin position="3"/>
        <end position="93"/>
    </location>
</feature>
<dbReference type="AlphaFoldDB" id="A0A6G6WAX6"/>
<protein>
    <submittedName>
        <fullName evidence="3">NAD(P)-binding domain-containing protein</fullName>
    </submittedName>
</protein>
<dbReference type="RefSeq" id="WP_165229562.1">
    <property type="nucleotide sequence ID" value="NZ_CP049257.1"/>
</dbReference>
<evidence type="ECO:0000259" key="2">
    <source>
        <dbReference type="Pfam" id="PF03807"/>
    </source>
</evidence>
<proteinExistence type="predicted"/>
<dbReference type="SUPFAM" id="SSF51735">
    <property type="entry name" value="NAD(P)-binding Rossmann-fold domains"/>
    <property type="match status" value="1"/>
</dbReference>